<feature type="compositionally biased region" description="Low complexity" evidence="1">
    <location>
        <begin position="192"/>
        <end position="237"/>
    </location>
</feature>
<accession>A0A316ZI49</accession>
<dbReference type="InterPro" id="IPR036420">
    <property type="entry name" value="BRCT_dom_sf"/>
</dbReference>
<reference evidence="3 4" key="1">
    <citation type="journal article" date="2018" name="Mol. Biol. Evol.">
        <title>Broad Genomic Sampling Reveals a Smut Pathogenic Ancestry of the Fungal Clade Ustilaginomycotina.</title>
        <authorList>
            <person name="Kijpornyongpan T."/>
            <person name="Mondo S.J."/>
            <person name="Barry K."/>
            <person name="Sandor L."/>
            <person name="Lee J."/>
            <person name="Lipzen A."/>
            <person name="Pangilinan J."/>
            <person name="LaButti K."/>
            <person name="Hainaut M."/>
            <person name="Henrissat B."/>
            <person name="Grigoriev I.V."/>
            <person name="Spatafora J.W."/>
            <person name="Aime M.C."/>
        </authorList>
    </citation>
    <scope>NUCLEOTIDE SEQUENCE [LARGE SCALE GENOMIC DNA]</scope>
    <source>
        <strain evidence="3 4">MCA 4186</strain>
    </source>
</reference>
<feature type="compositionally biased region" description="Low complexity" evidence="1">
    <location>
        <begin position="74"/>
        <end position="88"/>
    </location>
</feature>
<protein>
    <recommendedName>
        <fullName evidence="2">BRCT domain-containing protein</fullName>
    </recommendedName>
</protein>
<evidence type="ECO:0000256" key="1">
    <source>
        <dbReference type="SAM" id="MobiDB-lite"/>
    </source>
</evidence>
<gene>
    <name evidence="3" type="ORF">FA09DRAFT_324562</name>
</gene>
<feature type="compositionally biased region" description="Low complexity" evidence="1">
    <location>
        <begin position="315"/>
        <end position="328"/>
    </location>
</feature>
<dbReference type="InterPro" id="IPR001357">
    <property type="entry name" value="BRCT_dom"/>
</dbReference>
<feature type="region of interest" description="Disordered" evidence="1">
    <location>
        <begin position="668"/>
        <end position="710"/>
    </location>
</feature>
<feature type="compositionally biased region" description="Polar residues" evidence="1">
    <location>
        <begin position="749"/>
        <end position="759"/>
    </location>
</feature>
<name>A0A316ZI49_9BASI</name>
<feature type="compositionally biased region" description="Low complexity" evidence="1">
    <location>
        <begin position="364"/>
        <end position="375"/>
    </location>
</feature>
<feature type="domain" description="BRCT" evidence="2">
    <location>
        <begin position="836"/>
        <end position="938"/>
    </location>
</feature>
<feature type="compositionally biased region" description="Low complexity" evidence="1">
    <location>
        <begin position="407"/>
        <end position="442"/>
    </location>
</feature>
<feature type="region of interest" description="Disordered" evidence="1">
    <location>
        <begin position="192"/>
        <end position="442"/>
    </location>
</feature>
<dbReference type="CDD" id="cd17716">
    <property type="entry name" value="BRCT_microcephalin_rpt1"/>
    <property type="match status" value="1"/>
</dbReference>
<feature type="region of interest" description="Disordered" evidence="1">
    <location>
        <begin position="728"/>
        <end position="800"/>
    </location>
</feature>
<feature type="region of interest" description="Disordered" evidence="1">
    <location>
        <begin position="1"/>
        <end position="88"/>
    </location>
</feature>
<evidence type="ECO:0000313" key="3">
    <source>
        <dbReference type="EMBL" id="PWN99943.1"/>
    </source>
</evidence>
<feature type="compositionally biased region" description="Low complexity" evidence="1">
    <location>
        <begin position="259"/>
        <end position="269"/>
    </location>
</feature>
<feature type="region of interest" description="Disordered" evidence="1">
    <location>
        <begin position="490"/>
        <end position="539"/>
    </location>
</feature>
<proteinExistence type="predicted"/>
<dbReference type="OrthoDB" id="2384350at2759"/>
<evidence type="ECO:0000313" key="4">
    <source>
        <dbReference type="Proteomes" id="UP000245946"/>
    </source>
</evidence>
<dbReference type="Gene3D" id="3.40.50.10190">
    <property type="entry name" value="BRCT domain"/>
    <property type="match status" value="1"/>
</dbReference>
<feature type="compositionally biased region" description="Basic and acidic residues" evidence="1">
    <location>
        <begin position="603"/>
        <end position="613"/>
    </location>
</feature>
<dbReference type="SUPFAM" id="SSF52113">
    <property type="entry name" value="BRCT domain"/>
    <property type="match status" value="1"/>
</dbReference>
<dbReference type="EMBL" id="KZ819286">
    <property type="protein sequence ID" value="PWN99943.1"/>
    <property type="molecule type" value="Genomic_DNA"/>
</dbReference>
<feature type="compositionally biased region" description="Basic and acidic residues" evidence="1">
    <location>
        <begin position="147"/>
        <end position="157"/>
    </location>
</feature>
<dbReference type="PROSITE" id="PS50172">
    <property type="entry name" value="BRCT"/>
    <property type="match status" value="1"/>
</dbReference>
<feature type="compositionally biased region" description="Basic and acidic residues" evidence="1">
    <location>
        <begin position="508"/>
        <end position="518"/>
    </location>
</feature>
<dbReference type="Proteomes" id="UP000245946">
    <property type="component" value="Unassembled WGS sequence"/>
</dbReference>
<organism evidence="3 4">
    <name type="scientific">Tilletiopsis washingtonensis</name>
    <dbReference type="NCBI Taxonomy" id="58919"/>
    <lineage>
        <taxon>Eukaryota</taxon>
        <taxon>Fungi</taxon>
        <taxon>Dikarya</taxon>
        <taxon>Basidiomycota</taxon>
        <taxon>Ustilaginomycotina</taxon>
        <taxon>Exobasidiomycetes</taxon>
        <taxon>Entylomatales</taxon>
        <taxon>Entylomatales incertae sedis</taxon>
        <taxon>Tilletiopsis</taxon>
    </lineage>
</organism>
<feature type="region of interest" description="Disordered" evidence="1">
    <location>
        <begin position="122"/>
        <end position="173"/>
    </location>
</feature>
<evidence type="ECO:0000259" key="2">
    <source>
        <dbReference type="PROSITE" id="PS50172"/>
    </source>
</evidence>
<keyword evidence="4" id="KW-1185">Reference proteome</keyword>
<dbReference type="RefSeq" id="XP_025600222.1">
    <property type="nucleotide sequence ID" value="XM_025741129.1"/>
</dbReference>
<dbReference type="GeneID" id="37268673"/>
<feature type="compositionally biased region" description="Low complexity" evidence="1">
    <location>
        <begin position="17"/>
        <end position="41"/>
    </location>
</feature>
<sequence>MDSLCAAAPPSRVVVRPSQARGTSAAAAGRSSPSKPRSSSAIERAPSPAKTARRIVRRDVDACGSADGARIGDSTTAAPPTSRAARSAIARRSLEAGDGLLLDAAAARAAADPRKEALRNSVLQDQTHAPPSGAELDAAAASRARRVARERGTERARRASPPRAASPVRDSVAAQARCNTSPFKVAMSSRCVESSSSSSSRTRIEATRTAAPATRPATLPTSLRSLAAARAPATMAERTTRPVPLEATTARREREVALSSAAPSSSRAPASREHLSSPVRPRSGAVVVARQRETSEAGTATRPSARRVPVLPGTSSSAAPPSISRAPAGTPPRATLPRPAHATAWRASPGRAQRGVFVHEAESESASASASVSVSESDDELADCSPCKTMPPASRSSNATRPRVQRSPASYPARSSASSSSSTSPTSSPPHQTAAAAAPTLSPETSSALASLEASLARLALPKHARRRTIGSSAALLQPHIADVDPAAAPLSRQHVSSSQVLSSPARRTLDSPTRRTLESPTCSERLAVGSSAGGGVGVGRVRPGGSLFALAKAEPAAPVDAAAAAETAEAQREARRAARKLAQREMQREADDAAQAAIARARAAEAREAQREAEEEEQMQQQRALRRQEGAQQAQQAQAQTQAMRVVEAQKERRRVARQEAAAKLAREAMQRAADEEEAAAQAEADAQVQAEAQRRIDDDERAAAAERAQAKASRLAARLAAIRLERPGVGDEKSGTGAGERRHTRRQSLQLVQSSAATPAPGRGEIGDDGSLEQKVANKEEARAASPPPATTGVTARVQRRRSMYTYVPTQRVAATDGAGDASTRSLATASSASSERFLRGVVVLVDVRDQDGSDASARWIEQLRAAGARVSSRAPAAGSDAAARLTHIVFKSGRPATLHAFRALPNDARPALVGVNWIRQCLEERRRVDEAPFLVELGKQAVFQKRRTSMAPRLAPGLDCASPFGSDASRLRFAVRGTIAKEVEAARKRELVHRPAVPSPLAGSAWRPDVSTDGSEAAL</sequence>
<feature type="region of interest" description="Disordered" evidence="1">
    <location>
        <begin position="603"/>
        <end position="638"/>
    </location>
</feature>
<dbReference type="AlphaFoldDB" id="A0A316ZI49"/>
<feature type="compositionally biased region" description="Low complexity" evidence="1">
    <location>
        <begin position="681"/>
        <end position="693"/>
    </location>
</feature>
<feature type="compositionally biased region" description="Polar residues" evidence="1">
    <location>
        <begin position="494"/>
        <end position="503"/>
    </location>
</feature>
<dbReference type="STRING" id="58919.A0A316ZI49"/>
<feature type="compositionally biased region" description="Basic and acidic residues" evidence="1">
    <location>
        <begin position="694"/>
        <end position="706"/>
    </location>
</feature>